<gene>
    <name evidence="3" type="ORF">SAMN02194393_03550</name>
</gene>
<dbReference type="InterPro" id="IPR000383">
    <property type="entry name" value="Xaa-Pro-like_dom"/>
</dbReference>
<keyword evidence="4" id="KW-1185">Reference proteome</keyword>
<evidence type="ECO:0000313" key="4">
    <source>
        <dbReference type="Proteomes" id="UP000190285"/>
    </source>
</evidence>
<dbReference type="SUPFAM" id="SSF53474">
    <property type="entry name" value="alpha/beta-Hydrolases"/>
    <property type="match status" value="1"/>
</dbReference>
<dbReference type="Proteomes" id="UP000190285">
    <property type="component" value="Unassembled WGS sequence"/>
</dbReference>
<organism evidence="3 4">
    <name type="scientific">Maledivibacter halophilus</name>
    <dbReference type="NCBI Taxonomy" id="36842"/>
    <lineage>
        <taxon>Bacteria</taxon>
        <taxon>Bacillati</taxon>
        <taxon>Bacillota</taxon>
        <taxon>Clostridia</taxon>
        <taxon>Peptostreptococcales</taxon>
        <taxon>Caminicellaceae</taxon>
        <taxon>Maledivibacter</taxon>
    </lineage>
</organism>
<proteinExistence type="predicted"/>
<dbReference type="OrthoDB" id="319764at2"/>
<feature type="domain" description="Xaa-Pro dipeptidyl-peptidase C-terminal" evidence="2">
    <location>
        <begin position="444"/>
        <end position="693"/>
    </location>
</feature>
<accession>A0A1T5LZ21</accession>
<dbReference type="Pfam" id="PF02129">
    <property type="entry name" value="Peptidase_S15"/>
    <property type="match status" value="1"/>
</dbReference>
<reference evidence="3 4" key="1">
    <citation type="submission" date="2017-02" db="EMBL/GenBank/DDBJ databases">
        <authorList>
            <person name="Peterson S.W."/>
        </authorList>
    </citation>
    <scope>NUCLEOTIDE SEQUENCE [LARGE SCALE GENOMIC DNA]</scope>
    <source>
        <strain evidence="3 4">M1</strain>
    </source>
</reference>
<dbReference type="InterPro" id="IPR029058">
    <property type="entry name" value="AB_hydrolase_fold"/>
</dbReference>
<dbReference type="EMBL" id="FUZT01000009">
    <property type="protein sequence ID" value="SKC81115.1"/>
    <property type="molecule type" value="Genomic_DNA"/>
</dbReference>
<dbReference type="AlphaFoldDB" id="A0A1T5LZ21"/>
<dbReference type="InterPro" id="IPR013736">
    <property type="entry name" value="Xaa-Pro_dipept_C"/>
</dbReference>
<dbReference type="SUPFAM" id="SSF49785">
    <property type="entry name" value="Galactose-binding domain-like"/>
    <property type="match status" value="1"/>
</dbReference>
<evidence type="ECO:0000259" key="2">
    <source>
        <dbReference type="SMART" id="SM00939"/>
    </source>
</evidence>
<sequence length="697" mass="80503">MLEYSLYQSGIHCADIIFKDDCIEHIKKDVFSNKWLEKTILKSKDITKYEEIYKINLKDLNSKLDEFNKIFNIEKFQVETPWGALYQKSEINNNIWCERNKKFPLDIVLVENEVVGFIVTTREVCNVLVKKGYEDYTPLKLWKEKEVSNPQYAVEFKGTFMVPMRDGVKLATDVWLPRNINKKIPTIFVRTPYGKKLFSQAHFKYVQRGYAVVIQDTRGREDSEGKWIPMHFEIEDGDDSINWIVSNDWSDKKVGMIGASYGGYVQWASAASGNKHLKALVSIVTAGGPFIDMPRKGGTLASGMLAWAFAMAEKRFKPENMIRDDWDEILKIRPLKDITKKALNTDVSFWNYWLKHDEYDEFWSKSNWFKHKNKIKVPAMVVSGWFDDNGMGTTEALDIVKEYEKGNKKVFLGPWMHSANTTRDIHGVGFGNNAVRYDLDYYYLAWFDKHLKNIDNGIEKEKEVEYYTLGDNRWREAENWLPKEVKLKNLYLSSSGNANKSDIDGKLIFEKVQAENHDTYVYDPENPAPHLIDLSENEVGVPDNYINVEKRSDVLVYSTDKLKEDITIAGDIHVEFFASSSARDTDWIVRLTDVDEDGNSIKLVDGVLRAKFRNSFDKIELLKPNRIEKYIIRTSKIGNTFRKGHKIRLTITSSADNFIFPNSNTGNDSSTDTEVVKATQKIYHGGKYTSLIKLPVL</sequence>
<dbReference type="InterPro" id="IPR008979">
    <property type="entry name" value="Galactose-bd-like_sf"/>
</dbReference>
<dbReference type="Gene3D" id="2.60.120.260">
    <property type="entry name" value="Galactose-binding domain-like"/>
    <property type="match status" value="1"/>
</dbReference>
<dbReference type="RefSeq" id="WP_079493370.1">
    <property type="nucleotide sequence ID" value="NZ_FUZT01000009.1"/>
</dbReference>
<evidence type="ECO:0000256" key="1">
    <source>
        <dbReference type="ARBA" id="ARBA00022801"/>
    </source>
</evidence>
<dbReference type="SMART" id="SM00939">
    <property type="entry name" value="PepX_C"/>
    <property type="match status" value="1"/>
</dbReference>
<keyword evidence="1" id="KW-0378">Hydrolase</keyword>
<dbReference type="GO" id="GO:0008239">
    <property type="term" value="F:dipeptidyl-peptidase activity"/>
    <property type="evidence" value="ECO:0007669"/>
    <property type="project" value="InterPro"/>
</dbReference>
<protein>
    <recommendedName>
        <fullName evidence="2">Xaa-Pro dipeptidyl-peptidase C-terminal domain-containing protein</fullName>
    </recommendedName>
</protein>
<evidence type="ECO:0000313" key="3">
    <source>
        <dbReference type="EMBL" id="SKC81115.1"/>
    </source>
</evidence>
<dbReference type="Gene3D" id="1.10.3020.10">
    <property type="entry name" value="alpha-amino acid ester hydrolase ( Helical cap domain)"/>
    <property type="match status" value="1"/>
</dbReference>
<dbReference type="STRING" id="36842.SAMN02194393_03550"/>
<name>A0A1T5LZ21_9FIRM</name>
<dbReference type="NCBIfam" id="TIGR00976">
    <property type="entry name" value="CocE_NonD"/>
    <property type="match status" value="1"/>
</dbReference>
<dbReference type="InterPro" id="IPR005674">
    <property type="entry name" value="CocE/Ser_esterase"/>
</dbReference>
<dbReference type="Pfam" id="PF08530">
    <property type="entry name" value="PepX_C"/>
    <property type="match status" value="1"/>
</dbReference>
<dbReference type="Gene3D" id="3.40.50.1820">
    <property type="entry name" value="alpha/beta hydrolase"/>
    <property type="match status" value="1"/>
</dbReference>